<dbReference type="AlphaFoldDB" id="A0A1Z1CBA8"/>
<organism evidence="2">
    <name type="scientific">Cladonia uncialis subsp. uncialis</name>
    <dbReference type="NCBI Taxonomy" id="180999"/>
    <lineage>
        <taxon>Eukaryota</taxon>
        <taxon>Fungi</taxon>
        <taxon>Dikarya</taxon>
        <taxon>Ascomycota</taxon>
        <taxon>Pezizomycotina</taxon>
        <taxon>Lecanoromycetes</taxon>
        <taxon>OSLEUM clade</taxon>
        <taxon>Lecanoromycetidae</taxon>
        <taxon>Lecanorales</taxon>
        <taxon>Lecanorineae</taxon>
        <taxon>Cladoniaceae</taxon>
        <taxon>Cladonia</taxon>
    </lineage>
</organism>
<dbReference type="EMBL" id="KX264251">
    <property type="protein sequence ID" value="ANM86364.1"/>
    <property type="molecule type" value="Genomic_DNA"/>
</dbReference>
<sequence>MPTNDQQELFAMTSGVSDFGFDFNFDFEIPDVYKTLDIDAQTPDLDSLVTPLEGGSADTFQTDTVAPLDIFNAPESTANEHETSTIGECELTFPKVRKLSASRWVPCAGPKPQREPSRWFPIAAPSNLAPSFAIPALPQYVYPDPQTVGLPYRYPSPPRVMPGHNFSAMTPPGRQTASLPIPGFMYGGVVPTLMPPPTGRYRRMAPINDMSIADQHQGQKRKRDATPVATHGPDDESDSVVFSGRRPPKKLGRARQCKQTQEQREKSRKRYDRRTQLPGKNGEKNHQIVESPVTDSSREDSPEYILGASKQQEHEGDGLLRRSSRQSKPRFPELKF</sequence>
<feature type="compositionally biased region" description="Basic and acidic residues" evidence="1">
    <location>
        <begin position="311"/>
        <end position="320"/>
    </location>
</feature>
<feature type="region of interest" description="Disordered" evidence="1">
    <location>
        <begin position="213"/>
        <end position="336"/>
    </location>
</feature>
<proteinExistence type="predicted"/>
<evidence type="ECO:0000313" key="3">
    <source>
        <dbReference type="EMBL" id="AUW31242.1"/>
    </source>
</evidence>
<dbReference type="EMBL" id="MG777500">
    <property type="protein sequence ID" value="AUW31242.1"/>
    <property type="molecule type" value="Genomic_DNA"/>
</dbReference>
<reference evidence="3" key="2">
    <citation type="submission" date="2017-12" db="EMBL/GenBank/DDBJ databases">
        <title>Genome Sequencing Reveals a Rich Biosynthetic Potential.</title>
        <authorList>
            <person name="Bertrand R.L."/>
            <person name="Abdel-Hameed M.E."/>
            <person name="Sorensen J.L."/>
        </authorList>
    </citation>
    <scope>NUCLEOTIDE SEQUENCE</scope>
</reference>
<protein>
    <submittedName>
        <fullName evidence="2">Uncharacterized protein</fullName>
    </submittedName>
</protein>
<evidence type="ECO:0000313" key="2">
    <source>
        <dbReference type="EMBL" id="ANM86364.1"/>
    </source>
</evidence>
<reference evidence="2" key="1">
    <citation type="submission" date="2016-05" db="EMBL/GenBank/DDBJ databases">
        <title>Lichen genome sequencing reveals its rich biosynthetic potential.</title>
        <authorList>
            <person name="Bertrand R.L."/>
            <person name="Abdel-Hameed M."/>
            <person name="Sorensen J.L."/>
        </authorList>
    </citation>
    <scope>NUCLEOTIDE SEQUENCE</scope>
</reference>
<accession>A0A1Z1CBA8</accession>
<feature type="compositionally biased region" description="Basic residues" evidence="1">
    <location>
        <begin position="246"/>
        <end position="256"/>
    </location>
</feature>
<name>A0A1Z1CBA8_CLAUC</name>
<evidence type="ECO:0000256" key="1">
    <source>
        <dbReference type="SAM" id="MobiDB-lite"/>
    </source>
</evidence>